<comment type="pathway">
    <text evidence="1 9">Isoprenoid biosynthesis; isopentenyl diphosphate biosynthesis via DXP pathway; isopentenyl diphosphate from 1-deoxy-D-xylulose 5-phosphate: step 1/6.</text>
</comment>
<dbReference type="NCBIfam" id="TIGR00243">
    <property type="entry name" value="Dxr"/>
    <property type="match status" value="1"/>
</dbReference>
<evidence type="ECO:0000256" key="4">
    <source>
        <dbReference type="ARBA" id="ARBA00022857"/>
    </source>
</evidence>
<keyword evidence="4 9" id="KW-0521">NADP</keyword>
<feature type="binding site" evidence="9">
    <location>
        <position position="149"/>
    </location>
    <ligand>
        <name>Mn(2+)</name>
        <dbReference type="ChEBI" id="CHEBI:29035"/>
    </ligand>
</feature>
<keyword evidence="14" id="KW-1185">Reference proteome</keyword>
<feature type="domain" description="1-deoxy-D-xylulose 5-phosphate reductoisomerase C-terminal" evidence="11">
    <location>
        <begin position="143"/>
        <end position="226"/>
    </location>
</feature>
<comment type="caution">
    <text evidence="13">The sequence shown here is derived from an EMBL/GenBank/DDBJ whole genome shotgun (WGS) entry which is preliminary data.</text>
</comment>
<comment type="similarity">
    <text evidence="2 9">Belongs to the DXR family.</text>
</comment>
<dbReference type="InterPro" id="IPR013512">
    <property type="entry name" value="DXP_reductoisomerase_N"/>
</dbReference>
<evidence type="ECO:0000313" key="14">
    <source>
        <dbReference type="Proteomes" id="UP001208656"/>
    </source>
</evidence>
<dbReference type="Pfam" id="PF13288">
    <property type="entry name" value="DXPR_C"/>
    <property type="match status" value="1"/>
</dbReference>
<feature type="binding site" evidence="9">
    <location>
        <position position="148"/>
    </location>
    <ligand>
        <name>1-deoxy-D-xylulose 5-phosphate</name>
        <dbReference type="ChEBI" id="CHEBI:57792"/>
    </ligand>
</feature>
<name>A0ABT2WBL9_9BACI</name>
<evidence type="ECO:0000259" key="10">
    <source>
        <dbReference type="Pfam" id="PF02670"/>
    </source>
</evidence>
<dbReference type="NCBIfam" id="NF009114">
    <property type="entry name" value="PRK12464.1"/>
    <property type="match status" value="1"/>
</dbReference>
<dbReference type="InterPro" id="IPR036291">
    <property type="entry name" value="NAD(P)-bd_dom_sf"/>
</dbReference>
<dbReference type="Proteomes" id="UP001208656">
    <property type="component" value="Unassembled WGS sequence"/>
</dbReference>
<evidence type="ECO:0000256" key="7">
    <source>
        <dbReference type="ARBA" id="ARBA00023229"/>
    </source>
</evidence>
<dbReference type="InterPro" id="IPR013644">
    <property type="entry name" value="DXP_reductoisomerase_C"/>
</dbReference>
<evidence type="ECO:0000259" key="11">
    <source>
        <dbReference type="Pfam" id="PF08436"/>
    </source>
</evidence>
<feature type="binding site" evidence="9">
    <location>
        <position position="121"/>
    </location>
    <ligand>
        <name>NADPH</name>
        <dbReference type="ChEBI" id="CHEBI:57783"/>
    </ligand>
</feature>
<feature type="binding site" evidence="9">
    <location>
        <position position="123"/>
    </location>
    <ligand>
        <name>NADPH</name>
        <dbReference type="ChEBI" id="CHEBI:57783"/>
    </ligand>
</feature>
<feature type="binding site" evidence="9">
    <location>
        <position position="149"/>
    </location>
    <ligand>
        <name>1-deoxy-D-xylulose 5-phosphate</name>
        <dbReference type="ChEBI" id="CHEBI:57792"/>
    </ligand>
</feature>
<feature type="binding site" evidence="9">
    <location>
        <position position="147"/>
    </location>
    <ligand>
        <name>Mn(2+)</name>
        <dbReference type="ChEBI" id="CHEBI:29035"/>
    </ligand>
</feature>
<dbReference type="Pfam" id="PF08436">
    <property type="entry name" value="DXP_redisom_C"/>
    <property type="match status" value="1"/>
</dbReference>
<comment type="function">
    <text evidence="9">Catalyzes the NADPH-dependent rearrangement and reduction of 1-deoxy-D-xylulose-5-phosphate (DXP) to 2-C-methyl-D-erythritol 4-phosphate (MEP).</text>
</comment>
<dbReference type="PIRSF" id="PIRSF006205">
    <property type="entry name" value="Dxp_reductismrs"/>
    <property type="match status" value="1"/>
</dbReference>
<feature type="domain" description="DXP reductoisomerase C-terminal" evidence="12">
    <location>
        <begin position="258"/>
        <end position="374"/>
    </location>
</feature>
<dbReference type="HAMAP" id="MF_00183">
    <property type="entry name" value="DXP_reductoisom"/>
    <property type="match status" value="1"/>
</dbReference>
<keyword evidence="7 9" id="KW-0414">Isoprene biosynthesis</keyword>
<feature type="binding site" evidence="9">
    <location>
        <position position="215"/>
    </location>
    <ligand>
        <name>1-deoxy-D-xylulose 5-phosphate</name>
        <dbReference type="ChEBI" id="CHEBI:57792"/>
    </ligand>
</feature>
<evidence type="ECO:0000256" key="3">
    <source>
        <dbReference type="ARBA" id="ARBA00022723"/>
    </source>
</evidence>
<feature type="binding site" evidence="9">
    <location>
        <position position="12"/>
    </location>
    <ligand>
        <name>NADPH</name>
        <dbReference type="ChEBI" id="CHEBI:57783"/>
    </ligand>
</feature>
<dbReference type="GO" id="GO:0030604">
    <property type="term" value="F:1-deoxy-D-xylulose-5-phosphate reductoisomerase activity"/>
    <property type="evidence" value="ECO:0007669"/>
    <property type="project" value="UniProtKB-EC"/>
</dbReference>
<evidence type="ECO:0000256" key="2">
    <source>
        <dbReference type="ARBA" id="ARBA00006825"/>
    </source>
</evidence>
<protein>
    <recommendedName>
        <fullName evidence="9">1-deoxy-D-xylulose 5-phosphate reductoisomerase</fullName>
        <shortName evidence="9">DXP reductoisomerase</shortName>
        <ecNumber evidence="9">1.1.1.267</ecNumber>
    </recommendedName>
    <alternativeName>
        <fullName evidence="9">1-deoxyxylulose-5-phosphate reductoisomerase</fullName>
    </alternativeName>
    <alternativeName>
        <fullName evidence="9">2-C-methyl-D-erythritol 4-phosphate synthase</fullName>
    </alternativeName>
</protein>
<evidence type="ECO:0000256" key="5">
    <source>
        <dbReference type="ARBA" id="ARBA00023002"/>
    </source>
</evidence>
<dbReference type="InterPro" id="IPR036169">
    <property type="entry name" value="DXPR_C_sf"/>
</dbReference>
<accession>A0ABT2WBL9</accession>
<evidence type="ECO:0000313" key="13">
    <source>
        <dbReference type="EMBL" id="MCU9593059.1"/>
    </source>
</evidence>
<comment type="cofactor">
    <cofactor evidence="9">
        <name>Mg(2+)</name>
        <dbReference type="ChEBI" id="CHEBI:18420"/>
    </cofactor>
    <cofactor evidence="9">
        <name>Mn(2+)</name>
        <dbReference type="ChEBI" id="CHEBI:29035"/>
    </cofactor>
</comment>
<dbReference type="SUPFAM" id="SSF69055">
    <property type="entry name" value="1-deoxy-D-xylulose-5-phosphate reductoisomerase, C-terminal domain"/>
    <property type="match status" value="1"/>
</dbReference>
<dbReference type="InterPro" id="IPR003821">
    <property type="entry name" value="DXP_reductoisomerase"/>
</dbReference>
<dbReference type="EMBL" id="JAOUSE010000002">
    <property type="protein sequence ID" value="MCU9593059.1"/>
    <property type="molecule type" value="Genomic_DNA"/>
</dbReference>
<comment type="catalytic activity">
    <reaction evidence="8">
        <text>2-C-methyl-D-erythritol 4-phosphate + NADP(+) = 1-deoxy-D-xylulose 5-phosphate + NADPH + H(+)</text>
        <dbReference type="Rhea" id="RHEA:13717"/>
        <dbReference type="ChEBI" id="CHEBI:15378"/>
        <dbReference type="ChEBI" id="CHEBI:57783"/>
        <dbReference type="ChEBI" id="CHEBI:57792"/>
        <dbReference type="ChEBI" id="CHEBI:58262"/>
        <dbReference type="ChEBI" id="CHEBI:58349"/>
        <dbReference type="EC" id="1.1.1.267"/>
    </reaction>
    <physiologicalReaction direction="right-to-left" evidence="8">
        <dbReference type="Rhea" id="RHEA:13719"/>
    </physiologicalReaction>
</comment>
<sequence>MKGISLLGATGSIGTQTLDCIRSNPDRFKLQAIAVGRNLDLTRKIIQEFQPSVVSVQCKEDQEKLRAEFSSHIKIYYGEEGLIEVATYKESQVLVNAILGSVGLLPTLKAIEAGKTIAIANKETLVTAGHIVMAKAKEKNVAILPVDSEHSAIFQCLNGESDKEIERLIITASGGSFRDKSRAELENVTVEDALNHPNWSMGAKITIDSATMMNKGLEVIEAHWLFNQPYEKIDCLLHRESTIHSMVEFKDGSIIAQLGTADMRIPIQYALTYPERIPTKSERLDLATIGKLHFEKMDFDRFRCLQFAYEAGKIGGTLPVVLNAANEVAVHAFLAGEISFLQIEDWIEKALTSHQVIANPDLQTILQVDKETREVVSRY</sequence>
<dbReference type="SUPFAM" id="SSF51735">
    <property type="entry name" value="NAD(P)-binding Rossmann-fold domains"/>
    <property type="match status" value="1"/>
</dbReference>
<dbReference type="PANTHER" id="PTHR30525:SF0">
    <property type="entry name" value="1-DEOXY-D-XYLULOSE 5-PHOSPHATE REDUCTOISOMERASE, CHLOROPLASTIC"/>
    <property type="match status" value="1"/>
</dbReference>
<organism evidence="13 14">
    <name type="scientific">Pallidibacillus thermolactis</name>
    <dbReference type="NCBI Taxonomy" id="251051"/>
    <lineage>
        <taxon>Bacteria</taxon>
        <taxon>Bacillati</taxon>
        <taxon>Bacillota</taxon>
        <taxon>Bacilli</taxon>
        <taxon>Bacillales</taxon>
        <taxon>Bacillaceae</taxon>
        <taxon>Pallidibacillus</taxon>
    </lineage>
</organism>
<evidence type="ECO:0000256" key="1">
    <source>
        <dbReference type="ARBA" id="ARBA00005094"/>
    </source>
</evidence>
<feature type="binding site" evidence="9">
    <location>
        <position position="36"/>
    </location>
    <ligand>
        <name>NADPH</name>
        <dbReference type="ChEBI" id="CHEBI:57783"/>
    </ligand>
</feature>
<dbReference type="Gene3D" id="3.40.50.720">
    <property type="entry name" value="NAD(P)-binding Rossmann-like Domain"/>
    <property type="match status" value="1"/>
</dbReference>
<feature type="binding site" evidence="9">
    <location>
        <position position="122"/>
    </location>
    <ligand>
        <name>1-deoxy-D-xylulose 5-phosphate</name>
        <dbReference type="ChEBI" id="CHEBI:57792"/>
    </ligand>
</feature>
<dbReference type="EC" id="1.1.1.267" evidence="9"/>
<feature type="binding site" evidence="9">
    <location>
        <position position="209"/>
    </location>
    <ligand>
        <name>1-deoxy-D-xylulose 5-phosphate</name>
        <dbReference type="ChEBI" id="CHEBI:57792"/>
    </ligand>
</feature>
<keyword evidence="5 9" id="KW-0560">Oxidoreductase</keyword>
<feature type="binding site" evidence="9">
    <location>
        <position position="37"/>
    </location>
    <ligand>
        <name>NADPH</name>
        <dbReference type="ChEBI" id="CHEBI:57783"/>
    </ligand>
</feature>
<evidence type="ECO:0000259" key="12">
    <source>
        <dbReference type="Pfam" id="PF13288"/>
    </source>
</evidence>
<keyword evidence="6 9" id="KW-0464">Manganese</keyword>
<proteinExistence type="inferred from homology"/>
<gene>
    <name evidence="9 13" type="primary">dxr</name>
    <name evidence="13" type="ORF">OEV82_01145</name>
</gene>
<dbReference type="Gene3D" id="1.10.1740.10">
    <property type="match status" value="1"/>
</dbReference>
<feature type="binding site" evidence="9">
    <location>
        <position position="202"/>
    </location>
    <ligand>
        <name>NADPH</name>
        <dbReference type="ChEBI" id="CHEBI:57783"/>
    </ligand>
</feature>
<feature type="binding site" evidence="9">
    <location>
        <position position="13"/>
    </location>
    <ligand>
        <name>NADPH</name>
        <dbReference type="ChEBI" id="CHEBI:57783"/>
    </ligand>
</feature>
<reference evidence="13 14" key="1">
    <citation type="submission" date="2022-10" db="EMBL/GenBank/DDBJ databases">
        <title>Description of Fervidibacillus gen. nov. in the family Fervidibacillaceae fam. nov. with two species, Fervidibacillus albus sp. nov., and Fervidibacillus halotolerans sp. nov., isolated from tidal flat sediments.</title>
        <authorList>
            <person name="Kwon K.K."/>
            <person name="Yang S.-H."/>
        </authorList>
    </citation>
    <scope>NUCLEOTIDE SEQUENCE [LARGE SCALE GENOMIC DNA]</scope>
    <source>
        <strain evidence="13 14">DSM 23332</strain>
    </source>
</reference>
<dbReference type="PANTHER" id="PTHR30525">
    <property type="entry name" value="1-DEOXY-D-XYLULOSE 5-PHOSPHATE REDUCTOISOMERASE"/>
    <property type="match status" value="1"/>
</dbReference>
<feature type="binding site" evidence="9">
    <location>
        <position position="218"/>
    </location>
    <ligand>
        <name>1-deoxy-D-xylulose 5-phosphate</name>
        <dbReference type="ChEBI" id="CHEBI:57792"/>
    </ligand>
</feature>
<evidence type="ECO:0000256" key="6">
    <source>
        <dbReference type="ARBA" id="ARBA00023211"/>
    </source>
</evidence>
<feature type="binding site" evidence="9">
    <location>
        <position position="196"/>
    </location>
    <ligand>
        <name>1-deoxy-D-xylulose 5-phosphate</name>
        <dbReference type="ChEBI" id="CHEBI:57792"/>
    </ligand>
</feature>
<keyword evidence="9" id="KW-0460">Magnesium</keyword>
<keyword evidence="3 9" id="KW-0479">Metal-binding</keyword>
<feature type="binding site" evidence="9">
    <location>
        <position position="10"/>
    </location>
    <ligand>
        <name>NADPH</name>
        <dbReference type="ChEBI" id="CHEBI:57783"/>
    </ligand>
</feature>
<feature type="binding site" evidence="9">
    <location>
        <position position="173"/>
    </location>
    <ligand>
        <name>1-deoxy-D-xylulose 5-phosphate</name>
        <dbReference type="ChEBI" id="CHEBI:57792"/>
    </ligand>
</feature>
<evidence type="ECO:0000256" key="9">
    <source>
        <dbReference type="HAMAP-Rule" id="MF_00183"/>
    </source>
</evidence>
<feature type="binding site" evidence="9">
    <location>
        <position position="218"/>
    </location>
    <ligand>
        <name>Mn(2+)</name>
        <dbReference type="ChEBI" id="CHEBI:29035"/>
    </ligand>
</feature>
<feature type="binding site" evidence="9">
    <location>
        <position position="214"/>
    </location>
    <ligand>
        <name>1-deoxy-D-xylulose 5-phosphate</name>
        <dbReference type="ChEBI" id="CHEBI:57792"/>
    </ligand>
</feature>
<feature type="domain" description="1-deoxy-D-xylulose 5-phosphate reductoisomerase N-terminal" evidence="10">
    <location>
        <begin position="4"/>
        <end position="129"/>
    </location>
</feature>
<dbReference type="SUPFAM" id="SSF55347">
    <property type="entry name" value="Glyceraldehyde-3-phosphate dehydrogenase-like, C-terminal domain"/>
    <property type="match status" value="1"/>
</dbReference>
<dbReference type="RefSeq" id="WP_173658218.1">
    <property type="nucleotide sequence ID" value="NZ_JAOUSE010000002.1"/>
</dbReference>
<evidence type="ECO:0000256" key="8">
    <source>
        <dbReference type="ARBA" id="ARBA00048543"/>
    </source>
</evidence>
<feature type="binding site" evidence="9">
    <location>
        <position position="38"/>
    </location>
    <ligand>
        <name>NADPH</name>
        <dbReference type="ChEBI" id="CHEBI:57783"/>
    </ligand>
</feature>
<feature type="binding site" evidence="9">
    <location>
        <position position="11"/>
    </location>
    <ligand>
        <name>NADPH</name>
        <dbReference type="ChEBI" id="CHEBI:57783"/>
    </ligand>
</feature>
<dbReference type="Pfam" id="PF02670">
    <property type="entry name" value="DXP_reductoisom"/>
    <property type="match status" value="1"/>
</dbReference>
<dbReference type="InterPro" id="IPR026877">
    <property type="entry name" value="DXPR_C"/>
</dbReference>